<dbReference type="PANTHER" id="PTHR45527">
    <property type="entry name" value="NONRIBOSOMAL PEPTIDE SYNTHETASE"/>
    <property type="match status" value="1"/>
</dbReference>
<sequence length="427" mass="46739">MAHEAVRTTERIAPLPPAALGIWFTEQFNGPSAVYHISFTHRLRGPLDPDLLDRALTALVHRHEPLRSRIDLIDEEPRQRVLTPAPFYAERVEAKSTGELPVEVERHIAEHRSRPFRLAEGDPFRVLLVRLGPEDHVLSAVLHHICADGLSLPVLCADLAAFYGGQEPPPLRAGYSDVVERRLTRPPDAEALLRWRGRLAGAPPLELPTDRPRPRVRGTAGGHVPLRVEPGLVELARECARRHGASLFMVLLAVFLTALRGWGGQEDLSVGVPLSGREGPEEEAMVGLFTNTVVMRVDLSGAPSFPELLRRVRSVAFDAYDDGDVPFSHVVEAVSPPRDPSRTPLFQAVFTVQDFAEDELRLPGVTAEPLPSPGGTSEFDVELELALDGAGLVGFVQYAADLFDPATAAAFAADYLGSLRRAVEESR</sequence>
<dbReference type="AlphaFoldDB" id="A0A290Z9Q2"/>
<dbReference type="InterPro" id="IPR001242">
    <property type="entry name" value="Condensation_dom"/>
</dbReference>
<gene>
    <name evidence="2" type="ORF">CNX65_22430</name>
</gene>
<protein>
    <recommendedName>
        <fullName evidence="1">Condensation domain-containing protein</fullName>
    </recommendedName>
</protein>
<organism evidence="2 3">
    <name type="scientific">Actinosynnema pretiosum</name>
    <dbReference type="NCBI Taxonomy" id="42197"/>
    <lineage>
        <taxon>Bacteria</taxon>
        <taxon>Bacillati</taxon>
        <taxon>Actinomycetota</taxon>
        <taxon>Actinomycetes</taxon>
        <taxon>Pseudonocardiales</taxon>
        <taxon>Pseudonocardiaceae</taxon>
        <taxon>Actinosynnema</taxon>
    </lineage>
</organism>
<dbReference type="PANTHER" id="PTHR45527:SF1">
    <property type="entry name" value="FATTY ACID SYNTHASE"/>
    <property type="match status" value="1"/>
</dbReference>
<reference evidence="2" key="1">
    <citation type="submission" date="2017-09" db="EMBL/GenBank/DDBJ databases">
        <title>Complete Genome Sequence of ansamitocin-producing Bacterium Actinosynnema pretiosum X47.</title>
        <authorList>
            <person name="Cao G."/>
            <person name="Zong G."/>
            <person name="Zhong C."/>
            <person name="Fu J."/>
        </authorList>
    </citation>
    <scope>NUCLEOTIDE SEQUENCE [LARGE SCALE GENOMIC DNA]</scope>
    <source>
        <strain evidence="2">X47</strain>
    </source>
</reference>
<evidence type="ECO:0000259" key="1">
    <source>
        <dbReference type="Pfam" id="PF00668"/>
    </source>
</evidence>
<dbReference type="Gene3D" id="3.30.559.30">
    <property type="entry name" value="Nonribosomal peptide synthetase, condensation domain"/>
    <property type="match status" value="1"/>
</dbReference>
<dbReference type="GO" id="GO:0009366">
    <property type="term" value="C:enterobactin synthetase complex"/>
    <property type="evidence" value="ECO:0007669"/>
    <property type="project" value="TreeGrafter"/>
</dbReference>
<proteinExistence type="predicted"/>
<dbReference type="GO" id="GO:0005829">
    <property type="term" value="C:cytosol"/>
    <property type="evidence" value="ECO:0007669"/>
    <property type="project" value="TreeGrafter"/>
</dbReference>
<feature type="domain" description="Condensation" evidence="1">
    <location>
        <begin position="10"/>
        <end position="423"/>
    </location>
</feature>
<name>A0A290Z9Q2_9PSEU</name>
<evidence type="ECO:0000313" key="3">
    <source>
        <dbReference type="Proteomes" id="UP000218505"/>
    </source>
</evidence>
<dbReference type="Pfam" id="PF00668">
    <property type="entry name" value="Condensation"/>
    <property type="match status" value="1"/>
</dbReference>
<dbReference type="GO" id="GO:0043041">
    <property type="term" value="P:amino acid activation for nonribosomal peptide biosynthetic process"/>
    <property type="evidence" value="ECO:0007669"/>
    <property type="project" value="TreeGrafter"/>
</dbReference>
<dbReference type="GO" id="GO:0031177">
    <property type="term" value="F:phosphopantetheine binding"/>
    <property type="evidence" value="ECO:0007669"/>
    <property type="project" value="TreeGrafter"/>
</dbReference>
<accession>A0A290Z9Q2</accession>
<dbReference type="EMBL" id="CP023445">
    <property type="protein sequence ID" value="ATE55703.1"/>
    <property type="molecule type" value="Genomic_DNA"/>
</dbReference>
<dbReference type="CDD" id="cd19531">
    <property type="entry name" value="LCL_NRPS-like"/>
    <property type="match status" value="1"/>
</dbReference>
<dbReference type="InterPro" id="IPR023213">
    <property type="entry name" value="CAT-like_dom_sf"/>
</dbReference>
<dbReference type="GO" id="GO:0008610">
    <property type="term" value="P:lipid biosynthetic process"/>
    <property type="evidence" value="ECO:0007669"/>
    <property type="project" value="UniProtKB-ARBA"/>
</dbReference>
<evidence type="ECO:0000313" key="2">
    <source>
        <dbReference type="EMBL" id="ATE55703.1"/>
    </source>
</evidence>
<dbReference type="Gene3D" id="3.30.559.10">
    <property type="entry name" value="Chloramphenicol acetyltransferase-like domain"/>
    <property type="match status" value="1"/>
</dbReference>
<dbReference type="GO" id="GO:0009239">
    <property type="term" value="P:enterobactin biosynthetic process"/>
    <property type="evidence" value="ECO:0007669"/>
    <property type="project" value="TreeGrafter"/>
</dbReference>
<dbReference type="GO" id="GO:0047527">
    <property type="term" value="F:2,3-dihydroxybenzoate-serine ligase activity"/>
    <property type="evidence" value="ECO:0007669"/>
    <property type="project" value="TreeGrafter"/>
</dbReference>
<dbReference type="Proteomes" id="UP000218505">
    <property type="component" value="Chromosome"/>
</dbReference>
<keyword evidence="3" id="KW-1185">Reference proteome</keyword>
<dbReference type="RefSeq" id="WP_096495534.1">
    <property type="nucleotide sequence ID" value="NZ_CP023445.1"/>
</dbReference>
<dbReference type="SUPFAM" id="SSF52777">
    <property type="entry name" value="CoA-dependent acyltransferases"/>
    <property type="match status" value="2"/>
</dbReference>
<dbReference type="KEGG" id="apre:CNX65_22430"/>